<dbReference type="EMBL" id="DAKRPA010000021">
    <property type="protein sequence ID" value="DBA03231.1"/>
    <property type="molecule type" value="Genomic_DNA"/>
</dbReference>
<feature type="compositionally biased region" description="Low complexity" evidence="1">
    <location>
        <begin position="111"/>
        <end position="129"/>
    </location>
</feature>
<gene>
    <name evidence="3" type="ORF">N0F65_011590</name>
</gene>
<evidence type="ECO:0000256" key="2">
    <source>
        <dbReference type="SAM" id="Phobius"/>
    </source>
</evidence>
<keyword evidence="2" id="KW-0812">Transmembrane</keyword>
<sequence>MLLNDHGFSEVQVALGVLCLMVVCVALLSYFVLAPEYEKHLEKQYAAVVEETNRNYASKQQETHLQLHHKRMLRKQMSLSSVKARHSAMAHDVEIASHGDDELSEEAHKVTITPSISASSSPATSPRSAMTKRRKSESDASKDANINKAEMLRRRVLLRKLEEEIGGAIEEIYSKPNGFIRSRRMSCNEIAMSEDKLQMLLTHPPDCSKELEILARLEDTESIRRALRILHDVLSFHLSVDHRDLNKVTVFCNSLLKHDGLNSLRNFEFSMDQEIRSLSNSIIEKAVPAIWH</sequence>
<name>A0AAV2ZA98_9STRA</name>
<evidence type="ECO:0000256" key="1">
    <source>
        <dbReference type="SAM" id="MobiDB-lite"/>
    </source>
</evidence>
<protein>
    <submittedName>
        <fullName evidence="3">Uncharacterized protein</fullName>
    </submittedName>
</protein>
<feature type="compositionally biased region" description="Basic and acidic residues" evidence="1">
    <location>
        <begin position="99"/>
        <end position="109"/>
    </location>
</feature>
<reference evidence="3" key="1">
    <citation type="submission" date="2022-11" db="EMBL/GenBank/DDBJ databases">
        <authorList>
            <person name="Morgan W.R."/>
            <person name="Tartar A."/>
        </authorList>
    </citation>
    <scope>NUCLEOTIDE SEQUENCE</scope>
    <source>
        <strain evidence="3">ARSEF 373</strain>
    </source>
</reference>
<keyword evidence="2" id="KW-0472">Membrane</keyword>
<keyword evidence="4" id="KW-1185">Reference proteome</keyword>
<organism evidence="3 4">
    <name type="scientific">Lagenidium giganteum</name>
    <dbReference type="NCBI Taxonomy" id="4803"/>
    <lineage>
        <taxon>Eukaryota</taxon>
        <taxon>Sar</taxon>
        <taxon>Stramenopiles</taxon>
        <taxon>Oomycota</taxon>
        <taxon>Peronosporomycetes</taxon>
        <taxon>Pythiales</taxon>
        <taxon>Pythiaceae</taxon>
    </lineage>
</organism>
<accession>A0AAV2ZA98</accession>
<comment type="caution">
    <text evidence="3">The sequence shown here is derived from an EMBL/GenBank/DDBJ whole genome shotgun (WGS) entry which is preliminary data.</text>
</comment>
<dbReference type="AlphaFoldDB" id="A0AAV2ZA98"/>
<feature type="region of interest" description="Disordered" evidence="1">
    <location>
        <begin position="99"/>
        <end position="146"/>
    </location>
</feature>
<dbReference type="Proteomes" id="UP001146120">
    <property type="component" value="Unassembled WGS sequence"/>
</dbReference>
<evidence type="ECO:0000313" key="3">
    <source>
        <dbReference type="EMBL" id="DBA03231.1"/>
    </source>
</evidence>
<proteinExistence type="predicted"/>
<feature type="transmembrane region" description="Helical" evidence="2">
    <location>
        <begin position="12"/>
        <end position="33"/>
    </location>
</feature>
<keyword evidence="2" id="KW-1133">Transmembrane helix</keyword>
<evidence type="ECO:0000313" key="4">
    <source>
        <dbReference type="Proteomes" id="UP001146120"/>
    </source>
</evidence>
<reference evidence="3" key="2">
    <citation type="journal article" date="2023" name="Microbiol Resour">
        <title>Decontamination and Annotation of the Draft Genome Sequence of the Oomycete Lagenidium giganteum ARSEF 373.</title>
        <authorList>
            <person name="Morgan W.R."/>
            <person name="Tartar A."/>
        </authorList>
    </citation>
    <scope>NUCLEOTIDE SEQUENCE</scope>
    <source>
        <strain evidence="3">ARSEF 373</strain>
    </source>
</reference>